<comment type="caution">
    <text evidence="1">The sequence shown here is derived from an EMBL/GenBank/DDBJ whole genome shotgun (WGS) entry which is preliminary data.</text>
</comment>
<keyword evidence="2" id="KW-1185">Reference proteome</keyword>
<dbReference type="EMBL" id="JARKIF010000040">
    <property type="protein sequence ID" value="KAJ7609480.1"/>
    <property type="molecule type" value="Genomic_DNA"/>
</dbReference>
<feature type="non-terminal residue" evidence="1">
    <location>
        <position position="265"/>
    </location>
</feature>
<reference evidence="1" key="1">
    <citation type="submission" date="2023-03" db="EMBL/GenBank/DDBJ databases">
        <title>Massive genome expansion in bonnet fungi (Mycena s.s.) driven by repeated elements and novel gene families across ecological guilds.</title>
        <authorList>
            <consortium name="Lawrence Berkeley National Laboratory"/>
            <person name="Harder C.B."/>
            <person name="Miyauchi S."/>
            <person name="Viragh M."/>
            <person name="Kuo A."/>
            <person name="Thoen E."/>
            <person name="Andreopoulos B."/>
            <person name="Lu D."/>
            <person name="Skrede I."/>
            <person name="Drula E."/>
            <person name="Henrissat B."/>
            <person name="Morin E."/>
            <person name="Kohler A."/>
            <person name="Barry K."/>
            <person name="LaButti K."/>
            <person name="Morin E."/>
            <person name="Salamov A."/>
            <person name="Lipzen A."/>
            <person name="Mereny Z."/>
            <person name="Hegedus B."/>
            <person name="Baldrian P."/>
            <person name="Stursova M."/>
            <person name="Weitz H."/>
            <person name="Taylor A."/>
            <person name="Grigoriev I.V."/>
            <person name="Nagy L.G."/>
            <person name="Martin F."/>
            <person name="Kauserud H."/>
        </authorList>
    </citation>
    <scope>NUCLEOTIDE SEQUENCE</scope>
    <source>
        <strain evidence="1">9284</strain>
    </source>
</reference>
<gene>
    <name evidence="1" type="ORF">FB45DRAFT_944548</name>
</gene>
<name>A0AAD7FB49_9AGAR</name>
<accession>A0AAD7FB49</accession>
<protein>
    <submittedName>
        <fullName evidence="1">Uncharacterized protein</fullName>
    </submittedName>
</protein>
<dbReference type="Proteomes" id="UP001221142">
    <property type="component" value="Unassembled WGS sequence"/>
</dbReference>
<evidence type="ECO:0000313" key="2">
    <source>
        <dbReference type="Proteomes" id="UP001221142"/>
    </source>
</evidence>
<organism evidence="1 2">
    <name type="scientific">Roridomyces roridus</name>
    <dbReference type="NCBI Taxonomy" id="1738132"/>
    <lineage>
        <taxon>Eukaryota</taxon>
        <taxon>Fungi</taxon>
        <taxon>Dikarya</taxon>
        <taxon>Basidiomycota</taxon>
        <taxon>Agaricomycotina</taxon>
        <taxon>Agaricomycetes</taxon>
        <taxon>Agaricomycetidae</taxon>
        <taxon>Agaricales</taxon>
        <taxon>Marasmiineae</taxon>
        <taxon>Mycenaceae</taxon>
        <taxon>Roridomyces</taxon>
    </lineage>
</organism>
<proteinExistence type="predicted"/>
<sequence length="265" mass="29995">TRRTIKTSPITLPTSLHQPTLPPAIIWSGPTCKVTPTFLRPSWSWAATMPARGSRPRQGCSRSRFHAVPPTMTWSTTTRKVTGATASTRPARPHCISLPISRGYERFISKDRRRLVLPPALTRIVPTREPAATFLRVRCPWVATATHRTPLRTRHLRSPLLSRKVINVLRKRQSLPPPVPPTLISILRSTHPWASAGPSFWRATKDTKDLSGRHRRGYLCPDPRLSPSLLLHSHPSRHRLRAKINFFSVWRTDTTTDTILLPDLS</sequence>
<evidence type="ECO:0000313" key="1">
    <source>
        <dbReference type="EMBL" id="KAJ7609480.1"/>
    </source>
</evidence>
<dbReference type="AlphaFoldDB" id="A0AAD7FB49"/>